<feature type="region of interest" description="Disordered" evidence="1">
    <location>
        <begin position="1"/>
        <end position="20"/>
    </location>
</feature>
<dbReference type="Proteomes" id="UP000775547">
    <property type="component" value="Unassembled WGS sequence"/>
</dbReference>
<dbReference type="InterPro" id="IPR011009">
    <property type="entry name" value="Kinase-like_dom_sf"/>
</dbReference>
<dbReference type="OrthoDB" id="4177236at2759"/>
<dbReference type="AlphaFoldDB" id="A0A9P7FX17"/>
<proteinExistence type="predicted"/>
<name>A0A9P7FX17_9AGAR</name>
<dbReference type="EMBL" id="JABCKV010001659">
    <property type="protein sequence ID" value="KAG5639924.1"/>
    <property type="molecule type" value="Genomic_DNA"/>
</dbReference>
<sequence>MDLLNKDVTGPLHPEGTSPSRCEGHYFSENGADPFESYAALTAWYEKRRRFHNLLVRSWIRDGADYKDTAEPFDDSMPLDLTHGDISVNNLWLLDWQFSGLYPKWFEYACIMAYERGEPKALLGWLALDPLMAGWFESQLQFMRNNLLDITRVEYDDYE</sequence>
<evidence type="ECO:0000256" key="1">
    <source>
        <dbReference type="SAM" id="MobiDB-lite"/>
    </source>
</evidence>
<keyword evidence="3" id="KW-1185">Reference proteome</keyword>
<reference evidence="2" key="2">
    <citation type="submission" date="2021-10" db="EMBL/GenBank/DDBJ databases">
        <title>Phylogenomics reveals ancestral predisposition of the termite-cultivated fungus Termitomyces towards a domesticated lifestyle.</title>
        <authorList>
            <person name="Auxier B."/>
            <person name="Grum-Grzhimaylo A."/>
            <person name="Cardenas M.E."/>
            <person name="Lodge J.D."/>
            <person name="Laessoe T."/>
            <person name="Pedersen O."/>
            <person name="Smith M.E."/>
            <person name="Kuyper T.W."/>
            <person name="Franco-Molano E.A."/>
            <person name="Baroni T.J."/>
            <person name="Aanen D.K."/>
        </authorList>
    </citation>
    <scope>NUCLEOTIDE SEQUENCE</scope>
    <source>
        <strain evidence="2">AP01</strain>
        <tissue evidence="2">Mycelium</tissue>
    </source>
</reference>
<accession>A0A9P7FX17</accession>
<evidence type="ECO:0000313" key="3">
    <source>
        <dbReference type="Proteomes" id="UP000775547"/>
    </source>
</evidence>
<protein>
    <recommendedName>
        <fullName evidence="4">Aminoglycoside phosphotransferase domain-containing protein</fullName>
    </recommendedName>
</protein>
<comment type="caution">
    <text evidence="2">The sequence shown here is derived from an EMBL/GenBank/DDBJ whole genome shotgun (WGS) entry which is preliminary data.</text>
</comment>
<reference evidence="2" key="1">
    <citation type="submission" date="2020-07" db="EMBL/GenBank/DDBJ databases">
        <authorList>
            <person name="Nieuwenhuis M."/>
            <person name="Van De Peppel L.J.J."/>
        </authorList>
    </citation>
    <scope>NUCLEOTIDE SEQUENCE</scope>
    <source>
        <strain evidence="2">AP01</strain>
        <tissue evidence="2">Mycelium</tissue>
    </source>
</reference>
<organism evidence="2 3">
    <name type="scientific">Asterophora parasitica</name>
    <dbReference type="NCBI Taxonomy" id="117018"/>
    <lineage>
        <taxon>Eukaryota</taxon>
        <taxon>Fungi</taxon>
        <taxon>Dikarya</taxon>
        <taxon>Basidiomycota</taxon>
        <taxon>Agaricomycotina</taxon>
        <taxon>Agaricomycetes</taxon>
        <taxon>Agaricomycetidae</taxon>
        <taxon>Agaricales</taxon>
        <taxon>Tricholomatineae</taxon>
        <taxon>Lyophyllaceae</taxon>
        <taxon>Asterophora</taxon>
    </lineage>
</organism>
<evidence type="ECO:0008006" key="4">
    <source>
        <dbReference type="Google" id="ProtNLM"/>
    </source>
</evidence>
<gene>
    <name evidence="2" type="ORF">DXG03_002346</name>
</gene>
<dbReference type="SUPFAM" id="SSF56112">
    <property type="entry name" value="Protein kinase-like (PK-like)"/>
    <property type="match status" value="1"/>
</dbReference>
<evidence type="ECO:0000313" key="2">
    <source>
        <dbReference type="EMBL" id="KAG5639924.1"/>
    </source>
</evidence>